<dbReference type="InterPro" id="IPR010995">
    <property type="entry name" value="DNA_repair_Rad51/TF_NusA_a-hlx"/>
</dbReference>
<organism evidence="1">
    <name type="scientific">marine sediment metagenome</name>
    <dbReference type="NCBI Taxonomy" id="412755"/>
    <lineage>
        <taxon>unclassified sequences</taxon>
        <taxon>metagenomes</taxon>
        <taxon>ecological metagenomes</taxon>
    </lineage>
</organism>
<dbReference type="GO" id="GO:0000166">
    <property type="term" value="F:nucleotide binding"/>
    <property type="evidence" value="ECO:0007669"/>
    <property type="project" value="InterPro"/>
</dbReference>
<dbReference type="EMBL" id="BARS01013683">
    <property type="protein sequence ID" value="GAF98740.1"/>
    <property type="molecule type" value="Genomic_DNA"/>
</dbReference>
<dbReference type="SUPFAM" id="SSF47794">
    <property type="entry name" value="Rad51 N-terminal domain-like"/>
    <property type="match status" value="1"/>
</dbReference>
<comment type="caution">
    <text evidence="1">The sequence shown here is derived from an EMBL/GenBank/DDBJ whole genome shotgun (WGS) entry which is preliminary data.</text>
</comment>
<reference evidence="1" key="1">
    <citation type="journal article" date="2014" name="Front. Microbiol.">
        <title>High frequency of phylogenetically diverse reductive dehalogenase-homologous genes in deep subseafloor sedimentary metagenomes.</title>
        <authorList>
            <person name="Kawai M."/>
            <person name="Futagami T."/>
            <person name="Toyoda A."/>
            <person name="Takaki Y."/>
            <person name="Nishi S."/>
            <person name="Hori S."/>
            <person name="Arai W."/>
            <person name="Tsubouchi T."/>
            <person name="Morono Y."/>
            <person name="Uchiyama I."/>
            <person name="Ito T."/>
            <person name="Fujiyama A."/>
            <person name="Inagaki F."/>
            <person name="Takami H."/>
        </authorList>
    </citation>
    <scope>NUCLEOTIDE SEQUENCE</scope>
    <source>
        <strain evidence="1">Expedition CK06-06</strain>
    </source>
</reference>
<name>X0VDV1_9ZZZZ</name>
<accession>X0VDV1</accession>
<sequence length="45" mass="4898">LEEMGITDARQLTTISSSHLADELGISKEKADDIVKQAKDLIDQA</sequence>
<proteinExistence type="predicted"/>
<evidence type="ECO:0008006" key="2">
    <source>
        <dbReference type="Google" id="ProtNLM"/>
    </source>
</evidence>
<gene>
    <name evidence="1" type="ORF">S01H1_23597</name>
</gene>
<protein>
    <recommendedName>
        <fullName evidence="2">Transcription termination/antitermination protein NusA</fullName>
    </recommendedName>
</protein>
<dbReference type="Gene3D" id="1.10.150.20">
    <property type="entry name" value="5' to 3' exonuclease, C-terminal subdomain"/>
    <property type="match status" value="1"/>
</dbReference>
<dbReference type="AlphaFoldDB" id="X0VDV1"/>
<feature type="non-terminal residue" evidence="1">
    <location>
        <position position="1"/>
    </location>
</feature>
<evidence type="ECO:0000313" key="1">
    <source>
        <dbReference type="EMBL" id="GAF98740.1"/>
    </source>
</evidence>